<dbReference type="GO" id="GO:0016758">
    <property type="term" value="F:hexosyltransferase activity"/>
    <property type="evidence" value="ECO:0007669"/>
    <property type="project" value="UniProtKB-ARBA"/>
</dbReference>
<keyword evidence="2" id="KW-0808">Transferase</keyword>
<feature type="domain" description="Glycosyltransferase 2-like" evidence="1">
    <location>
        <begin position="14"/>
        <end position="178"/>
    </location>
</feature>
<comment type="caution">
    <text evidence="2">The sequence shown here is derived from an EMBL/GenBank/DDBJ whole genome shotgun (WGS) entry which is preliminary data.</text>
</comment>
<evidence type="ECO:0000313" key="3">
    <source>
        <dbReference type="Proteomes" id="UP000249547"/>
    </source>
</evidence>
<proteinExistence type="predicted"/>
<dbReference type="PANTHER" id="PTHR22916">
    <property type="entry name" value="GLYCOSYLTRANSFERASE"/>
    <property type="match status" value="1"/>
</dbReference>
<organism evidence="2 3">
    <name type="scientific">Chitinophaga skermanii</name>
    <dbReference type="NCBI Taxonomy" id="331697"/>
    <lineage>
        <taxon>Bacteria</taxon>
        <taxon>Pseudomonadati</taxon>
        <taxon>Bacteroidota</taxon>
        <taxon>Chitinophagia</taxon>
        <taxon>Chitinophagales</taxon>
        <taxon>Chitinophagaceae</taxon>
        <taxon>Chitinophaga</taxon>
    </lineage>
</organism>
<gene>
    <name evidence="2" type="ORF">LX64_01047</name>
</gene>
<dbReference type="InterPro" id="IPR001173">
    <property type="entry name" value="Glyco_trans_2-like"/>
</dbReference>
<dbReference type="InterPro" id="IPR029044">
    <property type="entry name" value="Nucleotide-diphossugar_trans"/>
</dbReference>
<dbReference type="Pfam" id="PF00535">
    <property type="entry name" value="Glycos_transf_2"/>
    <property type="match status" value="1"/>
</dbReference>
<dbReference type="Proteomes" id="UP000249547">
    <property type="component" value="Unassembled WGS sequence"/>
</dbReference>
<evidence type="ECO:0000259" key="1">
    <source>
        <dbReference type="Pfam" id="PF00535"/>
    </source>
</evidence>
<dbReference type="EMBL" id="QLLL01000002">
    <property type="protein sequence ID" value="RAJ08396.1"/>
    <property type="molecule type" value="Genomic_DNA"/>
</dbReference>
<dbReference type="Gene3D" id="3.90.550.10">
    <property type="entry name" value="Spore Coat Polysaccharide Biosynthesis Protein SpsA, Chain A"/>
    <property type="match status" value="1"/>
</dbReference>
<dbReference type="PANTHER" id="PTHR22916:SF3">
    <property type="entry name" value="UDP-GLCNAC:BETAGAL BETA-1,3-N-ACETYLGLUCOSAMINYLTRANSFERASE-LIKE PROTEIN 1"/>
    <property type="match status" value="1"/>
</dbReference>
<dbReference type="AlphaFoldDB" id="A0A327QUN5"/>
<keyword evidence="3" id="KW-1185">Reference proteome</keyword>
<dbReference type="RefSeq" id="WP_111596552.1">
    <property type="nucleotide sequence ID" value="NZ_QLLL01000002.1"/>
</dbReference>
<dbReference type="OrthoDB" id="9815829at2"/>
<name>A0A327QUN5_9BACT</name>
<accession>A0A327QUN5</accession>
<protein>
    <submittedName>
        <fullName evidence="2">Glycosyltransferase involved in cell wall biosynthesis</fullName>
    </submittedName>
</protein>
<evidence type="ECO:0000313" key="2">
    <source>
        <dbReference type="EMBL" id="RAJ08396.1"/>
    </source>
</evidence>
<reference evidence="2 3" key="1">
    <citation type="submission" date="2018-06" db="EMBL/GenBank/DDBJ databases">
        <title>Genomic Encyclopedia of Archaeal and Bacterial Type Strains, Phase II (KMG-II): from individual species to whole genera.</title>
        <authorList>
            <person name="Goeker M."/>
        </authorList>
    </citation>
    <scope>NUCLEOTIDE SEQUENCE [LARGE SCALE GENOMIC DNA]</scope>
    <source>
        <strain evidence="2 3">DSM 23857</strain>
    </source>
</reference>
<sequence length="289" mass="33183">MEKAVNMTAQPLVSFVIAAYNAADFVRETLESVRTQTYTNIEVLMVNDSSTDGTLAILQEYADRDARFIVINNTKENKGFVNSLNVGIRAAKGKYIARLDADDVCTEDRLAVQIPYLEANPSIDMVAAWIVFIDEHGKEGGAWDLDRRINSPAAIRRKMPKENCIAHPTVTGKTEVFKQLEYLYFPYNNEDHFMWLRVLGAGYTIGKVQQVLLRYRVHSNSMTQTDFRSLNIFRKRFNTKRDYLQLKEKAGKLSWFDVKVLMYMVPDMIMTIAKDLKRRVKHAIQPAAR</sequence>
<dbReference type="SUPFAM" id="SSF53448">
    <property type="entry name" value="Nucleotide-diphospho-sugar transferases"/>
    <property type="match status" value="1"/>
</dbReference>